<dbReference type="AlphaFoldDB" id="A0A2P2P011"/>
<organism evidence="1">
    <name type="scientific">Rhizophora mucronata</name>
    <name type="common">Asiatic mangrove</name>
    <dbReference type="NCBI Taxonomy" id="61149"/>
    <lineage>
        <taxon>Eukaryota</taxon>
        <taxon>Viridiplantae</taxon>
        <taxon>Streptophyta</taxon>
        <taxon>Embryophyta</taxon>
        <taxon>Tracheophyta</taxon>
        <taxon>Spermatophyta</taxon>
        <taxon>Magnoliopsida</taxon>
        <taxon>eudicotyledons</taxon>
        <taxon>Gunneridae</taxon>
        <taxon>Pentapetalae</taxon>
        <taxon>rosids</taxon>
        <taxon>fabids</taxon>
        <taxon>Malpighiales</taxon>
        <taxon>Rhizophoraceae</taxon>
        <taxon>Rhizophora</taxon>
    </lineage>
</organism>
<name>A0A2P2P011_RHIMU</name>
<accession>A0A2P2P011</accession>
<reference evidence="1" key="1">
    <citation type="submission" date="2018-02" db="EMBL/GenBank/DDBJ databases">
        <title>Rhizophora mucronata_Transcriptome.</title>
        <authorList>
            <person name="Meera S.P."/>
            <person name="Sreeshan A."/>
            <person name="Augustine A."/>
        </authorList>
    </citation>
    <scope>NUCLEOTIDE SEQUENCE</scope>
    <source>
        <tissue evidence="1">Leaf</tissue>
    </source>
</reference>
<dbReference type="EMBL" id="GGEC01067487">
    <property type="protein sequence ID" value="MBX47971.1"/>
    <property type="molecule type" value="Transcribed_RNA"/>
</dbReference>
<protein>
    <submittedName>
        <fullName evidence="1">Uncharacterized protein</fullName>
    </submittedName>
</protein>
<sequence>MLLSRRIPIQLQLCACPEILKIFGISPGDLKLLYDAGDSLAK</sequence>
<proteinExistence type="predicted"/>
<evidence type="ECO:0000313" key="1">
    <source>
        <dbReference type="EMBL" id="MBX47971.1"/>
    </source>
</evidence>